<dbReference type="GeneID" id="54574521"/>
<reference evidence="2" key="1">
    <citation type="journal article" date="2020" name="Stud. Mycol.">
        <title>101 Dothideomycetes genomes: a test case for predicting lifestyles and emergence of pathogens.</title>
        <authorList>
            <person name="Haridas S."/>
            <person name="Albert R."/>
            <person name="Binder M."/>
            <person name="Bloem J."/>
            <person name="Labutti K."/>
            <person name="Salamov A."/>
            <person name="Andreopoulos B."/>
            <person name="Baker S."/>
            <person name="Barry K."/>
            <person name="Bills G."/>
            <person name="Bluhm B."/>
            <person name="Cannon C."/>
            <person name="Castanera R."/>
            <person name="Culley D."/>
            <person name="Daum C."/>
            <person name="Ezra D."/>
            <person name="Gonzalez J."/>
            <person name="Henrissat B."/>
            <person name="Kuo A."/>
            <person name="Liang C."/>
            <person name="Lipzen A."/>
            <person name="Lutzoni F."/>
            <person name="Magnuson J."/>
            <person name="Mondo S."/>
            <person name="Nolan M."/>
            <person name="Ohm R."/>
            <person name="Pangilinan J."/>
            <person name="Park H.-J."/>
            <person name="Ramirez L."/>
            <person name="Alfaro M."/>
            <person name="Sun H."/>
            <person name="Tritt A."/>
            <person name="Yoshinaga Y."/>
            <person name="Zwiers L.-H."/>
            <person name="Turgeon B."/>
            <person name="Goodwin S."/>
            <person name="Spatafora J."/>
            <person name="Crous P."/>
            <person name="Grigoriev I."/>
        </authorList>
    </citation>
    <scope>NUCLEOTIDE SEQUENCE</scope>
    <source>
        <strain evidence="2">CBS 122368</strain>
    </source>
</reference>
<feature type="compositionally biased region" description="Basic and acidic residues" evidence="1">
    <location>
        <begin position="458"/>
        <end position="473"/>
    </location>
</feature>
<evidence type="ECO:0000256" key="1">
    <source>
        <dbReference type="SAM" id="MobiDB-lite"/>
    </source>
</evidence>
<evidence type="ECO:0000313" key="3">
    <source>
        <dbReference type="Proteomes" id="UP000800094"/>
    </source>
</evidence>
<dbReference type="RefSeq" id="XP_033687346.1">
    <property type="nucleotide sequence ID" value="XM_033821191.1"/>
</dbReference>
<name>A0A6A6IRB2_9PLEO</name>
<dbReference type="EMBL" id="ML987192">
    <property type="protein sequence ID" value="KAF2252342.1"/>
    <property type="molecule type" value="Genomic_DNA"/>
</dbReference>
<feature type="region of interest" description="Disordered" evidence="1">
    <location>
        <begin position="458"/>
        <end position="487"/>
    </location>
</feature>
<feature type="region of interest" description="Disordered" evidence="1">
    <location>
        <begin position="1"/>
        <end position="45"/>
    </location>
</feature>
<gene>
    <name evidence="2" type="ORF">BU26DRAFT_255696</name>
</gene>
<dbReference type="Proteomes" id="UP000800094">
    <property type="component" value="Unassembled WGS sequence"/>
</dbReference>
<feature type="compositionally biased region" description="Polar residues" evidence="1">
    <location>
        <begin position="474"/>
        <end position="487"/>
    </location>
</feature>
<dbReference type="OrthoDB" id="5865767at2759"/>
<sequence length="664" mass="73534">MNAQRHSRRNPEHGNSAKPYHETPSSLSNKTPTAPTRDVCPADSGFVSMLESRESLTVQNDSKGHPPAKQKGRSISGTEFYIFKSGGKEEARKHYDSVSPAIDALLDREVAEKGHDPSCAMILRLAVIGKTQEDARYWVVVFGRPELEETVRTFFGSAQIAPLLDPSDAPSLPFMFIARNPTMRSALLDVDVCCHDSFGSNCTTYCGAPILLRAGTKGTHRRTKRQATFGGVIKVTYTDGDSRMYGFTAGHVIQDLERQKDASVSETAESNPPGAGAFAEDAWICEYNALGHVLDPKRLPGVAAGCAKPSHDWTLFEVETPRPNDALSINPYEQLAAGGDNLARGILGVARPKFHDGLSEEVLLLGGMQGIRRGELSSLPARIWVSLSEGYVSAYPLELQDGTIEDGDSGAWIVHHASPELYGHVVATDAFGDAYIIPAPDTLENIRECTGAVSVTLPDRHDFTSTEPERNHTEQATSHLPPSFEQGSLQDRYISDSSIHSMKLHKSFIGRKEYQHDHRKAWPEFSNRRYGLEDKSYVQFRREIGEDGDTLDIFLGRDSFDSRPSPAIDDIAQFCRGISVQDVTLGALFRRPRRAAWLDDRSEVLSSPEVARTFMGPLTEVARIYRNPLTANELLEHLRRPRYGSENLPDADRRLMYFFLSSPS</sequence>
<feature type="compositionally biased region" description="Polar residues" evidence="1">
    <location>
        <begin position="23"/>
        <end position="34"/>
    </location>
</feature>
<keyword evidence="3" id="KW-1185">Reference proteome</keyword>
<accession>A0A6A6IRB2</accession>
<evidence type="ECO:0000313" key="2">
    <source>
        <dbReference type="EMBL" id="KAF2252342.1"/>
    </source>
</evidence>
<protein>
    <submittedName>
        <fullName evidence="2">Uncharacterized protein</fullName>
    </submittedName>
</protein>
<organism evidence="2 3">
    <name type="scientific">Trematosphaeria pertusa</name>
    <dbReference type="NCBI Taxonomy" id="390896"/>
    <lineage>
        <taxon>Eukaryota</taxon>
        <taxon>Fungi</taxon>
        <taxon>Dikarya</taxon>
        <taxon>Ascomycota</taxon>
        <taxon>Pezizomycotina</taxon>
        <taxon>Dothideomycetes</taxon>
        <taxon>Pleosporomycetidae</taxon>
        <taxon>Pleosporales</taxon>
        <taxon>Massarineae</taxon>
        <taxon>Trematosphaeriaceae</taxon>
        <taxon>Trematosphaeria</taxon>
    </lineage>
</organism>
<proteinExistence type="predicted"/>
<dbReference type="AlphaFoldDB" id="A0A6A6IRB2"/>